<dbReference type="Proteomes" id="UP001499882">
    <property type="component" value="Unassembled WGS sequence"/>
</dbReference>
<dbReference type="SUPFAM" id="SSF56784">
    <property type="entry name" value="HAD-like"/>
    <property type="match status" value="1"/>
</dbReference>
<dbReference type="InterPro" id="IPR036412">
    <property type="entry name" value="HAD-like_sf"/>
</dbReference>
<feature type="region of interest" description="Disordered" evidence="1">
    <location>
        <begin position="1"/>
        <end position="68"/>
    </location>
</feature>
<evidence type="ECO:0000256" key="1">
    <source>
        <dbReference type="SAM" id="MobiDB-lite"/>
    </source>
</evidence>
<dbReference type="EMBL" id="BAABKN010000039">
    <property type="protein sequence ID" value="GAA4759884.1"/>
    <property type="molecule type" value="Genomic_DNA"/>
</dbReference>
<dbReference type="Pfam" id="PF00702">
    <property type="entry name" value="Hydrolase"/>
    <property type="match status" value="1"/>
</dbReference>
<reference evidence="3" key="1">
    <citation type="journal article" date="2019" name="Int. J. Syst. Evol. Microbiol.">
        <title>The Global Catalogue of Microorganisms (GCM) 10K type strain sequencing project: providing services to taxonomists for standard genome sequencing and annotation.</title>
        <authorList>
            <consortium name="The Broad Institute Genomics Platform"/>
            <consortium name="The Broad Institute Genome Sequencing Center for Infectious Disease"/>
            <person name="Wu L."/>
            <person name="Ma J."/>
        </authorList>
    </citation>
    <scope>NUCLEOTIDE SEQUENCE [LARGE SCALE GENOMIC DNA]</scope>
    <source>
        <strain evidence="3">JCM 18532</strain>
    </source>
</reference>
<feature type="region of interest" description="Disordered" evidence="1">
    <location>
        <begin position="229"/>
        <end position="271"/>
    </location>
</feature>
<keyword evidence="3" id="KW-1185">Reference proteome</keyword>
<feature type="compositionally biased region" description="Basic residues" evidence="1">
    <location>
        <begin position="230"/>
        <end position="249"/>
    </location>
</feature>
<dbReference type="InterPro" id="IPR023214">
    <property type="entry name" value="HAD_sf"/>
</dbReference>
<accession>A0ABP8ZN23</accession>
<evidence type="ECO:0000313" key="3">
    <source>
        <dbReference type="Proteomes" id="UP001499882"/>
    </source>
</evidence>
<organism evidence="2 3">
    <name type="scientific">Nocardioides endophyticus</name>
    <dbReference type="NCBI Taxonomy" id="1353775"/>
    <lineage>
        <taxon>Bacteria</taxon>
        <taxon>Bacillati</taxon>
        <taxon>Actinomycetota</taxon>
        <taxon>Actinomycetes</taxon>
        <taxon>Propionibacteriales</taxon>
        <taxon>Nocardioidaceae</taxon>
        <taxon>Nocardioides</taxon>
    </lineage>
</organism>
<evidence type="ECO:0000313" key="2">
    <source>
        <dbReference type="EMBL" id="GAA4759884.1"/>
    </source>
</evidence>
<name>A0ABP8ZN23_9ACTN</name>
<gene>
    <name evidence="2" type="ORF">GCM10023350_52610</name>
</gene>
<sequence>MTGTTTRVSERRGRFTRVSAEQGEHRSGTAVTRSPVDDQQAERAIGSGPRDGRGDVTPQPALDALPGWRDGPTKMRLLEVIGAMTEPSSPSYVEPRGRIATFDNDGTLWCEKPMYAQFMLLLIRWQAMVTEDPALRQVQPYKAAVESDYAWFGDPYAHFGDLLKGAGEAFANITPDAFEAAVTEFFDVVRHPRFDVPLHHLTYVPMVQLMHYLRERGFKVLITTGGGARLRPRRRRGHLRRPPRGGHRLRTGDRVPRRATGPRQHAGQGAR</sequence>
<comment type="caution">
    <text evidence="2">The sequence shown here is derived from an EMBL/GenBank/DDBJ whole genome shotgun (WGS) entry which is preliminary data.</text>
</comment>
<dbReference type="Gene3D" id="3.40.50.1000">
    <property type="entry name" value="HAD superfamily/HAD-like"/>
    <property type="match status" value="1"/>
</dbReference>
<proteinExistence type="predicted"/>
<protein>
    <recommendedName>
        <fullName evidence="4">Haloacid dehalogenase-like hydrolase</fullName>
    </recommendedName>
</protein>
<evidence type="ECO:0008006" key="4">
    <source>
        <dbReference type="Google" id="ProtNLM"/>
    </source>
</evidence>